<accession>A0A7S6WRH5</accession>
<dbReference type="RefSeq" id="WP_029410211.1">
    <property type="nucleotide sequence ID" value="NZ_CP061839.1"/>
</dbReference>
<feature type="transmembrane region" description="Helical" evidence="1">
    <location>
        <begin position="75"/>
        <end position="95"/>
    </location>
</feature>
<keyword evidence="1" id="KW-0472">Membrane</keyword>
<protein>
    <submittedName>
        <fullName evidence="2">Uncharacterized protein</fullName>
    </submittedName>
</protein>
<reference evidence="2 3" key="1">
    <citation type="submission" date="2020-09" db="EMBL/GenBank/DDBJ databases">
        <title>Characterization of Treponema spp. from bovine digital dermatitis in Korea.</title>
        <authorList>
            <person name="Espiritu H.M."/>
            <person name="Cho Y.I."/>
            <person name="Mamuad L."/>
        </authorList>
    </citation>
    <scope>NUCLEOTIDE SEQUENCE [LARGE SCALE GENOMIC DNA]</scope>
    <source>
        <strain evidence="2 3">KS1</strain>
    </source>
</reference>
<feature type="transmembrane region" description="Helical" evidence="1">
    <location>
        <begin position="107"/>
        <end position="132"/>
    </location>
</feature>
<proteinExistence type="predicted"/>
<feature type="transmembrane region" description="Helical" evidence="1">
    <location>
        <begin position="42"/>
        <end position="68"/>
    </location>
</feature>
<name>A0A7S6WRH5_9SPIR</name>
<gene>
    <name evidence="2" type="ORF">IFE08_06665</name>
</gene>
<feature type="transmembrane region" description="Helical" evidence="1">
    <location>
        <begin position="153"/>
        <end position="170"/>
    </location>
</feature>
<sequence>MKVCICKNEIKTVYICIIFFTSASFVLFTALSLIFFNVPDYIYLNIIGIFIFTVYFGFLPAVLYLLFIQYLMMKFGLISSFYNYSLTLGFINVLIISLCTKKKKIDYIGILVASVIMAVCSNVFSIKIYGSISNTETIDFAAIMSFGKIIRQFRIYIFSGLCTAVFFYIFNISCRRLK</sequence>
<feature type="transmembrane region" description="Helical" evidence="1">
    <location>
        <begin position="12"/>
        <end position="36"/>
    </location>
</feature>
<keyword evidence="1" id="KW-0812">Transmembrane</keyword>
<evidence type="ECO:0000313" key="2">
    <source>
        <dbReference type="EMBL" id="QOW62009.1"/>
    </source>
</evidence>
<dbReference type="EMBL" id="CP061839">
    <property type="protein sequence ID" value="QOW62009.1"/>
    <property type="molecule type" value="Genomic_DNA"/>
</dbReference>
<dbReference type="AlphaFoldDB" id="A0A7S6WRH5"/>
<evidence type="ECO:0000313" key="3">
    <source>
        <dbReference type="Proteomes" id="UP000593915"/>
    </source>
</evidence>
<keyword evidence="1" id="KW-1133">Transmembrane helix</keyword>
<evidence type="ECO:0000256" key="1">
    <source>
        <dbReference type="SAM" id="Phobius"/>
    </source>
</evidence>
<organism evidence="2 3">
    <name type="scientific">Treponema pedis</name>
    <dbReference type="NCBI Taxonomy" id="409322"/>
    <lineage>
        <taxon>Bacteria</taxon>
        <taxon>Pseudomonadati</taxon>
        <taxon>Spirochaetota</taxon>
        <taxon>Spirochaetia</taxon>
        <taxon>Spirochaetales</taxon>
        <taxon>Treponemataceae</taxon>
        <taxon>Treponema</taxon>
    </lineage>
</organism>
<dbReference type="Proteomes" id="UP000593915">
    <property type="component" value="Chromosome"/>
</dbReference>